<keyword evidence="2" id="KW-1185">Reference proteome</keyword>
<protein>
    <submittedName>
        <fullName evidence="1">Tellurite resistance TerB family protein</fullName>
    </submittedName>
</protein>
<proteinExistence type="predicted"/>
<evidence type="ECO:0000313" key="1">
    <source>
        <dbReference type="EMBL" id="MBE9235950.1"/>
    </source>
</evidence>
<name>A0ABR9VEW5_9CYAN</name>
<gene>
    <name evidence="1" type="ORF">IQ227_07875</name>
</gene>
<comment type="caution">
    <text evidence="1">The sequence shown here is derived from an EMBL/GenBank/DDBJ whole genome shotgun (WGS) entry which is preliminary data.</text>
</comment>
<evidence type="ECO:0000313" key="2">
    <source>
        <dbReference type="Proteomes" id="UP000606776"/>
    </source>
</evidence>
<organism evidence="1 2">
    <name type="scientific">Sphaerospermopsis aphanizomenoides LEGE 00250</name>
    <dbReference type="NCBI Taxonomy" id="2777972"/>
    <lineage>
        <taxon>Bacteria</taxon>
        <taxon>Bacillati</taxon>
        <taxon>Cyanobacteriota</taxon>
        <taxon>Cyanophyceae</taxon>
        <taxon>Nostocales</taxon>
        <taxon>Aphanizomenonaceae</taxon>
        <taxon>Sphaerospermopsis</taxon>
        <taxon>Sphaerospermopsis aphanizomenoides</taxon>
    </lineage>
</organism>
<dbReference type="Proteomes" id="UP000606776">
    <property type="component" value="Unassembled WGS sequence"/>
</dbReference>
<dbReference type="RefSeq" id="WP_096568260.1">
    <property type="nucleotide sequence ID" value="NZ_JADEWB010000029.1"/>
</dbReference>
<dbReference type="EMBL" id="JADEWB010000029">
    <property type="protein sequence ID" value="MBE9235950.1"/>
    <property type="molecule type" value="Genomic_DNA"/>
</dbReference>
<dbReference type="CDD" id="cd07176">
    <property type="entry name" value="terB"/>
    <property type="match status" value="1"/>
</dbReference>
<sequence>MTKYDKIFQSKKISQESLSPEEAVAAIGVITGIVDSSIEDLDAESLAGILWEFEVFNEYSAEEMLEIVDRLVAIAQDEGLGALFNTANASLVDEIVLDAFAAGVVLLLDDETLTIPTPKQPYIKQLQQALELEDIEAEEMIKEIIAAIEEAEYQEEYVDIEQETILLDEFGQEIYQSPLGNFIVPIPVTPEQGGKIQSQEGIVSFSDDVGTLLRIDYYPLPTEHLATMESQGQETYLHSILIEKYLPQAIFVNVPGAEIKYTEYLQDTLKGYYYVLVDMPKGSTISKQETNGNAIRLDAYRGLLAFINGDFLYIVSSQRTFFNGDSPGPILDEAEDIKQNILEFIETMEFSE</sequence>
<accession>A0ABR9VEW5</accession>
<reference evidence="1 2" key="1">
    <citation type="submission" date="2020-10" db="EMBL/GenBank/DDBJ databases">
        <authorList>
            <person name="Castelo-Branco R."/>
            <person name="Eusebio N."/>
            <person name="Adriana R."/>
            <person name="Vieira A."/>
            <person name="Brugerolle De Fraissinette N."/>
            <person name="Rezende De Castro R."/>
            <person name="Schneider M.P."/>
            <person name="Vasconcelos V."/>
            <person name="Leao P.N."/>
        </authorList>
    </citation>
    <scope>NUCLEOTIDE SEQUENCE [LARGE SCALE GENOMIC DNA]</scope>
    <source>
        <strain evidence="1 2">LEGE 00250</strain>
    </source>
</reference>